<protein>
    <submittedName>
        <fullName evidence="1">Uncharacterized protein</fullName>
    </submittedName>
</protein>
<keyword evidence="2" id="KW-1185">Reference proteome</keyword>
<dbReference type="Proteomes" id="UP000027997">
    <property type="component" value="Unassembled WGS sequence"/>
</dbReference>
<accession>A0A081K9T3</accession>
<dbReference type="AlphaFoldDB" id="A0A081K9T3"/>
<reference evidence="1 2" key="1">
    <citation type="submission" date="2014-06" db="EMBL/GenBank/DDBJ databases">
        <title>Whole Genome Sequences of Three Symbiotic Endozoicomonas Bacteria.</title>
        <authorList>
            <person name="Neave M.J."/>
            <person name="Apprill A."/>
            <person name="Voolstra C.R."/>
        </authorList>
    </citation>
    <scope>NUCLEOTIDE SEQUENCE [LARGE SCALE GENOMIC DNA]</scope>
    <source>
        <strain evidence="1 2">DSM 22380</strain>
    </source>
</reference>
<dbReference type="EMBL" id="JOJP01000001">
    <property type="protein sequence ID" value="KEI70909.1"/>
    <property type="molecule type" value="Genomic_DNA"/>
</dbReference>
<name>A0A081K9T3_9GAMM</name>
<sequence length="82" mass="9367">MNGTLHMHSQRVERLVKESGSIVSPPFGYSTGLIRNGEYPLATLCSKGWFERRTIMEFEHPNPFILLGIVNEKLRFTCNSPE</sequence>
<comment type="caution">
    <text evidence="1">The sequence shown here is derived from an EMBL/GenBank/DDBJ whole genome shotgun (WGS) entry which is preliminary data.</text>
</comment>
<evidence type="ECO:0000313" key="1">
    <source>
        <dbReference type="EMBL" id="KEI70909.1"/>
    </source>
</evidence>
<proteinExistence type="predicted"/>
<organism evidence="1 2">
    <name type="scientific">Endozoicomonas elysicola</name>
    <dbReference type="NCBI Taxonomy" id="305900"/>
    <lineage>
        <taxon>Bacteria</taxon>
        <taxon>Pseudomonadati</taxon>
        <taxon>Pseudomonadota</taxon>
        <taxon>Gammaproteobacteria</taxon>
        <taxon>Oceanospirillales</taxon>
        <taxon>Endozoicomonadaceae</taxon>
        <taxon>Endozoicomonas</taxon>
    </lineage>
</organism>
<evidence type="ECO:0000313" key="2">
    <source>
        <dbReference type="Proteomes" id="UP000027997"/>
    </source>
</evidence>
<gene>
    <name evidence="1" type="ORF">GV64_09275</name>
</gene>